<keyword evidence="2" id="KW-1185">Reference proteome</keyword>
<proteinExistence type="predicted"/>
<evidence type="ECO:0000313" key="2">
    <source>
        <dbReference type="Proteomes" id="UP000237105"/>
    </source>
</evidence>
<accession>A0A2P5D3F7</accession>
<reference evidence="2" key="1">
    <citation type="submission" date="2016-06" db="EMBL/GenBank/DDBJ databases">
        <title>Parallel loss of symbiosis genes in relatives of nitrogen-fixing non-legume Parasponia.</title>
        <authorList>
            <person name="Van Velzen R."/>
            <person name="Holmer R."/>
            <person name="Bu F."/>
            <person name="Rutten L."/>
            <person name="Van Zeijl A."/>
            <person name="Liu W."/>
            <person name="Santuari L."/>
            <person name="Cao Q."/>
            <person name="Sharma T."/>
            <person name="Shen D."/>
            <person name="Roswanjaya Y."/>
            <person name="Wardhani T."/>
            <person name="Kalhor M.S."/>
            <person name="Jansen J."/>
            <person name="Van den Hoogen J."/>
            <person name="Gungor B."/>
            <person name="Hartog M."/>
            <person name="Hontelez J."/>
            <person name="Verver J."/>
            <person name="Yang W.-C."/>
            <person name="Schijlen E."/>
            <person name="Repin R."/>
            <person name="Schilthuizen M."/>
            <person name="Schranz E."/>
            <person name="Heidstra R."/>
            <person name="Miyata K."/>
            <person name="Fedorova E."/>
            <person name="Kohlen W."/>
            <person name="Bisseling T."/>
            <person name="Smit S."/>
            <person name="Geurts R."/>
        </authorList>
    </citation>
    <scope>NUCLEOTIDE SEQUENCE [LARGE SCALE GENOMIC DNA]</scope>
    <source>
        <strain evidence="2">cv. WU1-14</strain>
    </source>
</reference>
<comment type="caution">
    <text evidence="1">The sequence shown here is derived from an EMBL/GenBank/DDBJ whole genome shotgun (WGS) entry which is preliminary data.</text>
</comment>
<dbReference type="Proteomes" id="UP000237105">
    <property type="component" value="Unassembled WGS sequence"/>
</dbReference>
<dbReference type="AlphaFoldDB" id="A0A2P5D3F7"/>
<name>A0A2P5D3F7_PARAD</name>
<protein>
    <submittedName>
        <fullName evidence="1">Uncharacterized protein</fullName>
    </submittedName>
</protein>
<evidence type="ECO:0000313" key="1">
    <source>
        <dbReference type="EMBL" id="PON67829.1"/>
    </source>
</evidence>
<organism evidence="1 2">
    <name type="scientific">Parasponia andersonii</name>
    <name type="common">Sponia andersonii</name>
    <dbReference type="NCBI Taxonomy" id="3476"/>
    <lineage>
        <taxon>Eukaryota</taxon>
        <taxon>Viridiplantae</taxon>
        <taxon>Streptophyta</taxon>
        <taxon>Embryophyta</taxon>
        <taxon>Tracheophyta</taxon>
        <taxon>Spermatophyta</taxon>
        <taxon>Magnoliopsida</taxon>
        <taxon>eudicotyledons</taxon>
        <taxon>Gunneridae</taxon>
        <taxon>Pentapetalae</taxon>
        <taxon>rosids</taxon>
        <taxon>fabids</taxon>
        <taxon>Rosales</taxon>
        <taxon>Cannabaceae</taxon>
        <taxon>Parasponia</taxon>
    </lineage>
</organism>
<gene>
    <name evidence="1" type="ORF">PanWU01x14_099970</name>
</gene>
<dbReference type="EMBL" id="JXTB01000068">
    <property type="protein sequence ID" value="PON67829.1"/>
    <property type="molecule type" value="Genomic_DNA"/>
</dbReference>
<sequence length="116" mass="12208">MSNLAILGAKNSVKRSVCGIEAPVRKLIFRTRTIEGLELVTDPPGDRVGNSVAPPGLVGDTWVSPPGMGLGIKQAEIPITELFFSEVTTFLLGIVCSPPLPSFSGGVQCDLGDQEE</sequence>